<dbReference type="Proteomes" id="UP000800036">
    <property type="component" value="Unassembled WGS sequence"/>
</dbReference>
<evidence type="ECO:0000313" key="9">
    <source>
        <dbReference type="Proteomes" id="UP000800036"/>
    </source>
</evidence>
<dbReference type="GO" id="GO:0006338">
    <property type="term" value="P:chromatin remodeling"/>
    <property type="evidence" value="ECO:0007669"/>
    <property type="project" value="UniProtKB-ARBA"/>
</dbReference>
<reference evidence="8" key="1">
    <citation type="journal article" date="2020" name="Stud. Mycol.">
        <title>101 Dothideomycetes genomes: a test case for predicting lifestyles and emergence of pathogens.</title>
        <authorList>
            <person name="Haridas S."/>
            <person name="Albert R."/>
            <person name="Binder M."/>
            <person name="Bloem J."/>
            <person name="Labutti K."/>
            <person name="Salamov A."/>
            <person name="Andreopoulos B."/>
            <person name="Baker S."/>
            <person name="Barry K."/>
            <person name="Bills G."/>
            <person name="Bluhm B."/>
            <person name="Cannon C."/>
            <person name="Castanera R."/>
            <person name="Culley D."/>
            <person name="Daum C."/>
            <person name="Ezra D."/>
            <person name="Gonzalez J."/>
            <person name="Henrissat B."/>
            <person name="Kuo A."/>
            <person name="Liang C."/>
            <person name="Lipzen A."/>
            <person name="Lutzoni F."/>
            <person name="Magnuson J."/>
            <person name="Mondo S."/>
            <person name="Nolan M."/>
            <person name="Ohm R."/>
            <person name="Pangilinan J."/>
            <person name="Park H.-J."/>
            <person name="Ramirez L."/>
            <person name="Alfaro M."/>
            <person name="Sun H."/>
            <person name="Tritt A."/>
            <person name="Yoshinaga Y."/>
            <person name="Zwiers L.-H."/>
            <person name="Turgeon B."/>
            <person name="Goodwin S."/>
            <person name="Spatafora J."/>
            <person name="Crous P."/>
            <person name="Grigoriev I."/>
        </authorList>
    </citation>
    <scope>NUCLEOTIDE SEQUENCE</scope>
    <source>
        <strain evidence="8">CBS 107.79</strain>
    </source>
</reference>
<dbReference type="Gene3D" id="2.40.50.40">
    <property type="match status" value="1"/>
</dbReference>
<dbReference type="Gene3D" id="4.10.1000.10">
    <property type="entry name" value="Zinc finger, CCCH-type"/>
    <property type="match status" value="1"/>
</dbReference>
<feature type="zinc finger region" description="C3H1-type" evidence="4">
    <location>
        <begin position="470"/>
        <end position="500"/>
    </location>
</feature>
<dbReference type="Pfam" id="PF00385">
    <property type="entry name" value="Chromo"/>
    <property type="match status" value="1"/>
</dbReference>
<evidence type="ECO:0000256" key="5">
    <source>
        <dbReference type="SAM" id="MobiDB-lite"/>
    </source>
</evidence>
<feature type="domain" description="C3H1-type" evidence="7">
    <location>
        <begin position="470"/>
        <end position="500"/>
    </location>
</feature>
<dbReference type="SMART" id="SM00298">
    <property type="entry name" value="CHROMO"/>
    <property type="match status" value="1"/>
</dbReference>
<evidence type="ECO:0000256" key="4">
    <source>
        <dbReference type="PROSITE-ProRule" id="PRU00723"/>
    </source>
</evidence>
<evidence type="ECO:0000259" key="7">
    <source>
        <dbReference type="PROSITE" id="PS50103"/>
    </source>
</evidence>
<evidence type="ECO:0000256" key="1">
    <source>
        <dbReference type="ARBA" id="ARBA00004123"/>
    </source>
</evidence>
<feature type="zinc finger region" description="C3H1-type" evidence="4">
    <location>
        <begin position="528"/>
        <end position="558"/>
    </location>
</feature>
<dbReference type="GO" id="GO:0008270">
    <property type="term" value="F:zinc ion binding"/>
    <property type="evidence" value="ECO:0007669"/>
    <property type="project" value="UniProtKB-KW"/>
</dbReference>
<dbReference type="PROSITE" id="PS50103">
    <property type="entry name" value="ZF_C3H1"/>
    <property type="match status" value="4"/>
</dbReference>
<keyword evidence="4" id="KW-0863">Zinc-finger</keyword>
<feature type="compositionally biased region" description="Polar residues" evidence="5">
    <location>
        <begin position="181"/>
        <end position="199"/>
    </location>
</feature>
<organism evidence="8 9">
    <name type="scientific">Bimuria novae-zelandiae CBS 107.79</name>
    <dbReference type="NCBI Taxonomy" id="1447943"/>
    <lineage>
        <taxon>Eukaryota</taxon>
        <taxon>Fungi</taxon>
        <taxon>Dikarya</taxon>
        <taxon>Ascomycota</taxon>
        <taxon>Pezizomycotina</taxon>
        <taxon>Dothideomycetes</taxon>
        <taxon>Pleosporomycetidae</taxon>
        <taxon>Pleosporales</taxon>
        <taxon>Massarineae</taxon>
        <taxon>Didymosphaeriaceae</taxon>
        <taxon>Bimuria</taxon>
    </lineage>
</organism>
<proteinExistence type="predicted"/>
<protein>
    <recommendedName>
        <fullName evidence="10">Chromo domain-containing protein</fullName>
    </recommendedName>
</protein>
<dbReference type="InterPro" id="IPR023780">
    <property type="entry name" value="Chromo_domain"/>
</dbReference>
<evidence type="ECO:0000256" key="2">
    <source>
        <dbReference type="ARBA" id="ARBA00011353"/>
    </source>
</evidence>
<dbReference type="AlphaFoldDB" id="A0A6A5VQV7"/>
<dbReference type="SUPFAM" id="SSF54160">
    <property type="entry name" value="Chromo domain-like"/>
    <property type="match status" value="1"/>
</dbReference>
<evidence type="ECO:0000259" key="6">
    <source>
        <dbReference type="PROSITE" id="PS50013"/>
    </source>
</evidence>
<feature type="compositionally biased region" description="Basic and acidic residues" evidence="5">
    <location>
        <begin position="109"/>
        <end position="119"/>
    </location>
</feature>
<dbReference type="Gene3D" id="3.30.1370.210">
    <property type="match status" value="1"/>
</dbReference>
<keyword evidence="3" id="KW-0539">Nucleus</keyword>
<accession>A0A6A5VQV7</accession>
<name>A0A6A5VQV7_9PLEO</name>
<feature type="compositionally biased region" description="Basic and acidic residues" evidence="5">
    <location>
        <begin position="127"/>
        <end position="136"/>
    </location>
</feature>
<keyword evidence="9" id="KW-1185">Reference proteome</keyword>
<dbReference type="PROSITE" id="PS50013">
    <property type="entry name" value="CHROMO_2"/>
    <property type="match status" value="1"/>
</dbReference>
<dbReference type="EMBL" id="ML976658">
    <property type="protein sequence ID" value="KAF1979178.1"/>
    <property type="molecule type" value="Genomic_DNA"/>
</dbReference>
<evidence type="ECO:0000313" key="8">
    <source>
        <dbReference type="EMBL" id="KAF1979178.1"/>
    </source>
</evidence>
<keyword evidence="4" id="KW-0862">Zinc</keyword>
<feature type="domain" description="C3H1-type" evidence="7">
    <location>
        <begin position="528"/>
        <end position="558"/>
    </location>
</feature>
<dbReference type="InterPro" id="IPR051219">
    <property type="entry name" value="Heterochromatin_chromo-domain"/>
</dbReference>
<sequence>MLSQLEAQREAAAYTSEVGSSLESSESSIHDSSSELDVDEILARRVNEETQNVQYLLKYADYPLHKCSWEPKSNTLEVMVRQWKEERDKMGVSRHNQLCRRNRALVKEAKTKAQAAKERRWMKREKLRKEKAEMAKKKGSAKTTPPPASRKKSKDAPITAKQRRVVDSPDGDSSDDEPLLNRQNKVTSDQKAVTSNISKQVAEEVASTNEKGAPAAAKLNAAAKPPPLLERTKSVPTIPTGELYAPRDPGPIKFFNQTPEPQRQQWNTQNKLFKTLQYRGIAEKRSRREGVPGIGELEFVNGTPKAVPKKPVETTSKMRDDLYARREPGQRRVQEPDPDKDLSPRMAAVALQSYEVGKIPMTCFDWKHGNSCKFTAERCKFLHREKDQAGKPLQVTTWDGKVPPKYKNPRQTCYWWFFEDSCKKTADDCHYAHENTGHLSIKDGKTIPIDPTIQNGSAEARAVGGGSLHKHKDVTCWFWLTDANGCLKSADQCDYAHSNTGLLGNTVGADFQTIDPNEKPVRQLPKTASPPQTCFFWLRGDQGCNKTEEDCPYAHRNTRWLKTIHGKVEQIDPNEGPKTASRDYLNLPFSDRRLPLHSKTCFFWNESECTKPESACLSLHRYTGVVADPPQSWRLPPGWQQRLRDQPSLKQVEKPDSMQVDKPVSASALPARNVPRNVHVRGSHVPSPFANDSKKSAPLPLHKSKNQIDTAADVIQPADMKRKIEAVMPLNYEEMFSCNGNEYEDVLAQPNALVLYDTEEHDAKHELITRWLMMNHVLIFNSWTMGLHNAWDAFKDKIMNGQSGIIIAAPDYEDYASLPGFGDVLRGTVRLWTIGYQNTANYSIWDAKASQEVVWDRFQIFPHGGIIYITDDVFETKPQLALRIVEHFFAMIEAGRQVESDVISSNLQELYILLSDSGYCEPDGTFNHPSDNRPFDFFPIISMRQDLAEDIGLYYDARKRSLHDANTEMAQHYSALIVEERRHYRSYFVVHPQPEQVDWKDTITNIDEVLTPERCIEYFEQEAKGNRFENYAWAYPLKSGDEGAA</sequence>
<feature type="zinc finger region" description="C3H1-type" evidence="4">
    <location>
        <begin position="357"/>
        <end position="386"/>
    </location>
</feature>
<dbReference type="SMART" id="SM00356">
    <property type="entry name" value="ZnF_C3H1"/>
    <property type="match status" value="4"/>
</dbReference>
<gene>
    <name evidence="8" type="ORF">BU23DRAFT_595140</name>
</gene>
<dbReference type="PANTHER" id="PTHR22812">
    <property type="entry name" value="CHROMOBOX PROTEIN"/>
    <property type="match status" value="1"/>
</dbReference>
<comment type="subcellular location">
    <subcellularLocation>
        <location evidence="1">Nucleus</location>
    </subcellularLocation>
</comment>
<evidence type="ECO:0008006" key="10">
    <source>
        <dbReference type="Google" id="ProtNLM"/>
    </source>
</evidence>
<feature type="zinc finger region" description="C3H1-type" evidence="4">
    <location>
        <begin position="407"/>
        <end position="436"/>
    </location>
</feature>
<feature type="compositionally biased region" description="Basic and acidic residues" evidence="5">
    <location>
        <begin position="310"/>
        <end position="342"/>
    </location>
</feature>
<dbReference type="OrthoDB" id="1918685at2759"/>
<feature type="compositionally biased region" description="Acidic residues" evidence="5">
    <location>
        <begin position="169"/>
        <end position="178"/>
    </location>
</feature>
<comment type="subunit">
    <text evidence="2">Component of the NuA4 histone acetyltransferase complex.</text>
</comment>
<dbReference type="GO" id="GO:0005634">
    <property type="term" value="C:nucleus"/>
    <property type="evidence" value="ECO:0007669"/>
    <property type="project" value="UniProtKB-SubCell"/>
</dbReference>
<evidence type="ECO:0000256" key="3">
    <source>
        <dbReference type="ARBA" id="ARBA00023242"/>
    </source>
</evidence>
<dbReference type="InterPro" id="IPR000571">
    <property type="entry name" value="Znf_CCCH"/>
</dbReference>
<dbReference type="InterPro" id="IPR000953">
    <property type="entry name" value="Chromo/chromo_shadow_dom"/>
</dbReference>
<feature type="domain" description="C3H1-type" evidence="7">
    <location>
        <begin position="407"/>
        <end position="436"/>
    </location>
</feature>
<feature type="region of interest" description="Disordered" evidence="5">
    <location>
        <begin position="305"/>
        <end position="342"/>
    </location>
</feature>
<feature type="region of interest" description="Disordered" evidence="5">
    <location>
        <begin position="109"/>
        <end position="251"/>
    </location>
</feature>
<feature type="domain" description="Chromo" evidence="6">
    <location>
        <begin position="36"/>
        <end position="74"/>
    </location>
</feature>
<dbReference type="InterPro" id="IPR016197">
    <property type="entry name" value="Chromo-like_dom_sf"/>
</dbReference>
<keyword evidence="4" id="KW-0479">Metal-binding</keyword>
<feature type="region of interest" description="Disordered" evidence="5">
    <location>
        <begin position="650"/>
        <end position="701"/>
    </location>
</feature>
<feature type="compositionally biased region" description="Low complexity" evidence="5">
    <location>
        <begin position="16"/>
        <end position="27"/>
    </location>
</feature>
<feature type="domain" description="C3H1-type" evidence="7">
    <location>
        <begin position="357"/>
        <end position="386"/>
    </location>
</feature>
<feature type="region of interest" description="Disordered" evidence="5">
    <location>
        <begin position="1"/>
        <end position="35"/>
    </location>
</feature>
<feature type="compositionally biased region" description="Low complexity" evidence="5">
    <location>
        <begin position="213"/>
        <end position="223"/>
    </location>
</feature>